<dbReference type="SUPFAM" id="SSF49329">
    <property type="entry name" value="Cu,Zn superoxide dismutase-like"/>
    <property type="match status" value="1"/>
</dbReference>
<dbReference type="GO" id="GO:0020037">
    <property type="term" value="F:heme binding"/>
    <property type="evidence" value="ECO:0007669"/>
    <property type="project" value="InterPro"/>
</dbReference>
<dbReference type="InterPro" id="IPR002401">
    <property type="entry name" value="Cyt_P450_E_grp-I"/>
</dbReference>
<evidence type="ECO:0000256" key="7">
    <source>
        <dbReference type="ARBA" id="ARBA00023004"/>
    </source>
</evidence>
<sequence length="851" mass="92899">MLFSAGLILSTVASVFAGVYEVGHLSIAPASANPLPQAGNSPNGSSSPQVLYARSEPINIKLGIHARFEFYGFKDGRPTFIKAEVLSGLTKDANLGGPAFAYHIHTNPVSADGNCAKLTSTLWKSQKVLFATPPFPSTAKLAISREFLISVRRTKLTMSSGKHGKFNATDDGKIPAFGYSDAYVRFFPESHSLLGRSIVIHSANKTRLACANITSHLDGTADDNYRPNFKPSNYVKNYPTTAPVPPDPAVIASLPYPLPVPALSLAEALNVKLGSITHSVKFNNTEKTITQPKEDKVDGDGPFKASMYSAGGDGGGHWMSTMLLEFIVHLVYLWLLPKPIPGIPHNPVASIWGDIPAITNATKDGKMTFAGYVAGVVEKHGPILQLLIGRHPIVVISDRKEAERVLLGKNTDQSKRTNEIFATVIPTGQIALPANETWKRHRRLTGPSMSRRYLERMSARISAGANGLVRLWKAKYGLVGSGTFNAGLDIHLATMDTIGWTLVDITMGSSLGCIDAAHKALPAGSNSCGPAIQLFHFESPPLHEALRAMMESIEHASGAAFPWFSAWLRKWMSPTWRNQYSMLSAFFNQGIAQAQARERERERKNDGQTLATDADCVLDMIVQREVREGAEKFGKDEMLDELMTYVIAGQDTTAASLAWAVKFLPLDAEIQRRLHDEVCAVFGPDSEDPLDFGLLDDSDRVPVLEAVAAETLRCATVASSTGRELLDDQVILGRVVPKGTQLLFTISLMSTAESEWGPDAKEWRPSRWLRLDGTFDRSAGPSIPFGLGQRSCFGQRLAVLQLKMSIATLSRAFFFRSLSGEVNSWDAIELVTRQPKMCFVSLEKWDSAKQG</sequence>
<keyword evidence="12" id="KW-1185">Reference proteome</keyword>
<dbReference type="Gene3D" id="1.10.630.10">
    <property type="entry name" value="Cytochrome P450"/>
    <property type="match status" value="1"/>
</dbReference>
<keyword evidence="6" id="KW-0560">Oxidoreductase</keyword>
<keyword evidence="4 9" id="KW-0349">Heme</keyword>
<evidence type="ECO:0000313" key="12">
    <source>
        <dbReference type="Proteomes" id="UP000383932"/>
    </source>
</evidence>
<dbReference type="InterPro" id="IPR036423">
    <property type="entry name" value="SOD-like_Cu/Zn_dom_sf"/>
</dbReference>
<evidence type="ECO:0000313" key="11">
    <source>
        <dbReference type="EMBL" id="KAB5591263.1"/>
    </source>
</evidence>
<gene>
    <name evidence="11" type="ORF">CTheo_5305</name>
</gene>
<dbReference type="Proteomes" id="UP000383932">
    <property type="component" value="Unassembled WGS sequence"/>
</dbReference>
<protein>
    <submittedName>
        <fullName evidence="11">Cytochrome P450</fullName>
    </submittedName>
</protein>
<keyword evidence="7 9" id="KW-0408">Iron</keyword>
<name>A0A5N5QI98_9AGAM</name>
<accession>A0A5N5QI98</accession>
<dbReference type="PRINTS" id="PR00385">
    <property type="entry name" value="P450"/>
</dbReference>
<dbReference type="PRINTS" id="PR00463">
    <property type="entry name" value="EP450I"/>
</dbReference>
<keyword evidence="5 9" id="KW-0479">Metal-binding</keyword>
<dbReference type="Pfam" id="PF00067">
    <property type="entry name" value="p450"/>
    <property type="match status" value="1"/>
</dbReference>
<evidence type="ECO:0000256" key="1">
    <source>
        <dbReference type="ARBA" id="ARBA00001971"/>
    </source>
</evidence>
<evidence type="ECO:0000256" key="4">
    <source>
        <dbReference type="ARBA" id="ARBA00022617"/>
    </source>
</evidence>
<keyword evidence="10" id="KW-0732">Signal</keyword>
<dbReference type="GO" id="GO:0016705">
    <property type="term" value="F:oxidoreductase activity, acting on paired donors, with incorporation or reduction of molecular oxygen"/>
    <property type="evidence" value="ECO:0007669"/>
    <property type="project" value="InterPro"/>
</dbReference>
<keyword evidence="8" id="KW-0503">Monooxygenase</keyword>
<comment type="similarity">
    <text evidence="3">Belongs to the cytochrome P450 family.</text>
</comment>
<feature type="chain" id="PRO_5024279498" evidence="10">
    <location>
        <begin position="18"/>
        <end position="851"/>
    </location>
</feature>
<dbReference type="InterPro" id="IPR017972">
    <property type="entry name" value="Cyt_P450_CS"/>
</dbReference>
<evidence type="ECO:0000256" key="5">
    <source>
        <dbReference type="ARBA" id="ARBA00022723"/>
    </source>
</evidence>
<proteinExistence type="inferred from homology"/>
<dbReference type="GO" id="GO:0006801">
    <property type="term" value="P:superoxide metabolic process"/>
    <property type="evidence" value="ECO:0007669"/>
    <property type="project" value="InterPro"/>
</dbReference>
<dbReference type="OrthoDB" id="1470350at2759"/>
<evidence type="ECO:0000256" key="6">
    <source>
        <dbReference type="ARBA" id="ARBA00023002"/>
    </source>
</evidence>
<dbReference type="InterPro" id="IPR050121">
    <property type="entry name" value="Cytochrome_P450_monoxygenase"/>
</dbReference>
<dbReference type="PROSITE" id="PS00086">
    <property type="entry name" value="CYTOCHROME_P450"/>
    <property type="match status" value="1"/>
</dbReference>
<feature type="binding site" description="axial binding residue" evidence="9">
    <location>
        <position position="792"/>
    </location>
    <ligand>
        <name>heme</name>
        <dbReference type="ChEBI" id="CHEBI:30413"/>
    </ligand>
    <ligandPart>
        <name>Fe</name>
        <dbReference type="ChEBI" id="CHEBI:18248"/>
    </ligandPart>
</feature>
<dbReference type="Gene3D" id="2.60.40.200">
    <property type="entry name" value="Superoxide dismutase, copper/zinc binding domain"/>
    <property type="match status" value="1"/>
</dbReference>
<evidence type="ECO:0000256" key="9">
    <source>
        <dbReference type="PIRSR" id="PIRSR602401-1"/>
    </source>
</evidence>
<dbReference type="AlphaFoldDB" id="A0A5N5QI98"/>
<dbReference type="InterPro" id="IPR001128">
    <property type="entry name" value="Cyt_P450"/>
</dbReference>
<organism evidence="11 12">
    <name type="scientific">Ceratobasidium theobromae</name>
    <dbReference type="NCBI Taxonomy" id="1582974"/>
    <lineage>
        <taxon>Eukaryota</taxon>
        <taxon>Fungi</taxon>
        <taxon>Dikarya</taxon>
        <taxon>Basidiomycota</taxon>
        <taxon>Agaricomycotina</taxon>
        <taxon>Agaricomycetes</taxon>
        <taxon>Cantharellales</taxon>
        <taxon>Ceratobasidiaceae</taxon>
        <taxon>Ceratobasidium</taxon>
    </lineage>
</organism>
<evidence type="ECO:0000256" key="8">
    <source>
        <dbReference type="ARBA" id="ARBA00023033"/>
    </source>
</evidence>
<evidence type="ECO:0000256" key="10">
    <source>
        <dbReference type="SAM" id="SignalP"/>
    </source>
</evidence>
<evidence type="ECO:0000256" key="2">
    <source>
        <dbReference type="ARBA" id="ARBA00005179"/>
    </source>
</evidence>
<comment type="pathway">
    <text evidence="2">Secondary metabolite biosynthesis.</text>
</comment>
<dbReference type="SUPFAM" id="SSF48264">
    <property type="entry name" value="Cytochrome P450"/>
    <property type="match status" value="1"/>
</dbReference>
<dbReference type="PANTHER" id="PTHR24305">
    <property type="entry name" value="CYTOCHROME P450"/>
    <property type="match status" value="1"/>
</dbReference>
<evidence type="ECO:0000256" key="3">
    <source>
        <dbReference type="ARBA" id="ARBA00010617"/>
    </source>
</evidence>
<dbReference type="GO" id="GO:0005506">
    <property type="term" value="F:iron ion binding"/>
    <property type="evidence" value="ECO:0007669"/>
    <property type="project" value="InterPro"/>
</dbReference>
<dbReference type="InterPro" id="IPR036396">
    <property type="entry name" value="Cyt_P450_sf"/>
</dbReference>
<dbReference type="GO" id="GO:0004497">
    <property type="term" value="F:monooxygenase activity"/>
    <property type="evidence" value="ECO:0007669"/>
    <property type="project" value="UniProtKB-KW"/>
</dbReference>
<feature type="signal peptide" evidence="10">
    <location>
        <begin position="1"/>
        <end position="17"/>
    </location>
</feature>
<comment type="cofactor">
    <cofactor evidence="1 9">
        <name>heme</name>
        <dbReference type="ChEBI" id="CHEBI:30413"/>
    </cofactor>
</comment>
<dbReference type="PANTHER" id="PTHR24305:SF166">
    <property type="entry name" value="CYTOCHROME P450 12A4, MITOCHONDRIAL-RELATED"/>
    <property type="match status" value="1"/>
</dbReference>
<comment type="caution">
    <text evidence="11">The sequence shown here is derived from an EMBL/GenBank/DDBJ whole genome shotgun (WGS) entry which is preliminary data.</text>
</comment>
<dbReference type="EMBL" id="SSOP01000114">
    <property type="protein sequence ID" value="KAB5591263.1"/>
    <property type="molecule type" value="Genomic_DNA"/>
</dbReference>
<reference evidence="11 12" key="1">
    <citation type="journal article" date="2019" name="Fungal Biol. Biotechnol.">
        <title>Draft genome sequence of fastidious pathogen Ceratobasidium theobromae, which causes vascular-streak dieback in Theobroma cacao.</title>
        <authorList>
            <person name="Ali S.S."/>
            <person name="Asman A."/>
            <person name="Shao J."/>
            <person name="Firmansyah A.P."/>
            <person name="Susilo A.W."/>
            <person name="Rosmana A."/>
            <person name="McMahon P."/>
            <person name="Junaid M."/>
            <person name="Guest D."/>
            <person name="Kheng T.Y."/>
            <person name="Meinhardt L.W."/>
            <person name="Bailey B.A."/>
        </authorList>
    </citation>
    <scope>NUCLEOTIDE SEQUENCE [LARGE SCALE GENOMIC DNA]</scope>
    <source>
        <strain evidence="11 12">CT2</strain>
    </source>
</reference>